<keyword evidence="1" id="KW-0732">Signal</keyword>
<protein>
    <recommendedName>
        <fullName evidence="2">Bacterial repeat domain-containing protein</fullName>
    </recommendedName>
</protein>
<organism evidence="3 4">
    <name type="scientific">Candidatus Caccoplasma merdipullorum</name>
    <dbReference type="NCBI Taxonomy" id="2840718"/>
    <lineage>
        <taxon>Bacteria</taxon>
        <taxon>Pseudomonadati</taxon>
        <taxon>Bacteroidota</taxon>
        <taxon>Bacteroidia</taxon>
        <taxon>Bacteroidales</taxon>
        <taxon>Bacteroidaceae</taxon>
        <taxon>Bacteroidaceae incertae sedis</taxon>
        <taxon>Candidatus Caccoplasma</taxon>
    </lineage>
</organism>
<evidence type="ECO:0000259" key="2">
    <source>
        <dbReference type="Pfam" id="PF18998"/>
    </source>
</evidence>
<feature type="domain" description="Bacterial repeat" evidence="2">
    <location>
        <begin position="340"/>
        <end position="413"/>
    </location>
</feature>
<feature type="signal peptide" evidence="1">
    <location>
        <begin position="1"/>
        <end position="23"/>
    </location>
</feature>
<sequence length="664" mass="71648">MNRFKLLVLITLLSSAVVTTASAQYQLPNPGFEGEWNYVTQNSKSGYEPTGWHSFLSMKTGGSLYNSAIALKLESSNDVRPGSTGTQSAKIWANAVKVLFFSVVANGNLTTGQIYGGSTSATDAKGNYNFSDPSNTGYNQTFTGKPDSIVQWVKFVPVNAGDKARVSAIIHENSRYQDPEATTYTNVVAKAQMNYSATTDNGWQRLSIPFSYESGDKTPAYILVSYSTSETPGGGSKNDAVYIDDVEMIYNSELVSATFDGMEVNTTEGIDSYRITLDKGLKYPQFTSAKTNGVSATYETEWTSDNVAVITVKGGDISENPDNKHVYTFTFYKTYTASVASNNPEMGSVYIMSSGTTSINISEGETTTIKATPNQHYEFVEWRDSNGEYFSSDASCRITISGDVTYTAVFREITHTVSVSCDETMGNVYVGDNTGSTSAQIGDGKSVTITAEAKDGYIFEGWMDSSSRPVSSNAEYTVANVTEDLAFTAVFAQKINSDLRFEETAISIYSDEGTFTQTASATDSQGEITYEISDSSGDNVATIDARTGTVTILGTGWLEITATQAEWGKYLETTAKYSLTIEQRPSGVEDASAAAGINVYGISGGIMVTGVEGSANVRVYSLNSVLVREETVSGNAQISVPYKGIYLIEVTSENGRRIFRAAVK</sequence>
<dbReference type="CDD" id="cd11304">
    <property type="entry name" value="Cadherin_repeat"/>
    <property type="match status" value="1"/>
</dbReference>
<dbReference type="EMBL" id="JADIMW010000025">
    <property type="protein sequence ID" value="MBO8437756.1"/>
    <property type="molecule type" value="Genomic_DNA"/>
</dbReference>
<evidence type="ECO:0000256" key="1">
    <source>
        <dbReference type="SAM" id="SignalP"/>
    </source>
</evidence>
<dbReference type="InterPro" id="IPR044060">
    <property type="entry name" value="Bacterial_rp_domain"/>
</dbReference>
<comment type="caution">
    <text evidence="3">The sequence shown here is derived from an EMBL/GenBank/DDBJ whole genome shotgun (WGS) entry which is preliminary data.</text>
</comment>
<feature type="domain" description="Bacterial repeat" evidence="2">
    <location>
        <begin position="431"/>
        <end position="494"/>
    </location>
</feature>
<feature type="chain" id="PRO_5038449426" description="Bacterial repeat domain-containing protein" evidence="1">
    <location>
        <begin position="24"/>
        <end position="664"/>
    </location>
</feature>
<dbReference type="Proteomes" id="UP000823636">
    <property type="component" value="Unassembled WGS sequence"/>
</dbReference>
<reference evidence="3" key="2">
    <citation type="journal article" date="2021" name="PeerJ">
        <title>Extensive microbial diversity within the chicken gut microbiome revealed by metagenomics and culture.</title>
        <authorList>
            <person name="Gilroy R."/>
            <person name="Ravi A."/>
            <person name="Getino M."/>
            <person name="Pursley I."/>
            <person name="Horton D.L."/>
            <person name="Alikhan N.F."/>
            <person name="Baker D."/>
            <person name="Gharbi K."/>
            <person name="Hall N."/>
            <person name="Watson M."/>
            <person name="Adriaenssens E.M."/>
            <person name="Foster-Nyarko E."/>
            <person name="Jarju S."/>
            <person name="Secka A."/>
            <person name="Antonio M."/>
            <person name="Oren A."/>
            <person name="Chaudhuri R.R."/>
            <person name="La Ragione R."/>
            <person name="Hildebrand F."/>
            <person name="Pallen M.J."/>
        </authorList>
    </citation>
    <scope>NUCLEOTIDE SEQUENCE</scope>
    <source>
        <strain evidence="3">G3-4614</strain>
    </source>
</reference>
<dbReference type="Pfam" id="PF18998">
    <property type="entry name" value="Flg_new_2"/>
    <property type="match status" value="2"/>
</dbReference>
<name>A0A9D9E1V9_9BACT</name>
<evidence type="ECO:0000313" key="4">
    <source>
        <dbReference type="Proteomes" id="UP000823636"/>
    </source>
</evidence>
<dbReference type="Gene3D" id="2.60.40.1080">
    <property type="match status" value="1"/>
</dbReference>
<dbReference type="AlphaFoldDB" id="A0A9D9E1V9"/>
<reference evidence="3" key="1">
    <citation type="submission" date="2020-10" db="EMBL/GenBank/DDBJ databases">
        <authorList>
            <person name="Gilroy R."/>
        </authorList>
    </citation>
    <scope>NUCLEOTIDE SEQUENCE</scope>
    <source>
        <strain evidence="3">G3-4614</strain>
    </source>
</reference>
<gene>
    <name evidence="3" type="ORF">IAC54_02515</name>
</gene>
<proteinExistence type="predicted"/>
<evidence type="ECO:0000313" key="3">
    <source>
        <dbReference type="EMBL" id="MBO8437756.1"/>
    </source>
</evidence>
<accession>A0A9D9E1V9</accession>